<dbReference type="InterPro" id="IPR043128">
    <property type="entry name" value="Rev_trsase/Diguanyl_cyclase"/>
</dbReference>
<organism evidence="4 5">
    <name type="scientific">Alteracholeplasma palmae (strain ATCC 49389 / J233)</name>
    <name type="common">Acholeplasma palmae</name>
    <dbReference type="NCBI Taxonomy" id="1318466"/>
    <lineage>
        <taxon>Bacteria</taxon>
        <taxon>Bacillati</taxon>
        <taxon>Mycoplasmatota</taxon>
        <taxon>Mollicutes</taxon>
        <taxon>Acholeplasmatales</taxon>
        <taxon>Acholeplasmataceae</taxon>
        <taxon>Acholeplasma</taxon>
    </lineage>
</organism>
<dbReference type="EMBL" id="FO681347">
    <property type="protein sequence ID" value="CCV64112.1"/>
    <property type="molecule type" value="Genomic_DNA"/>
</dbReference>
<proteinExistence type="predicted"/>
<keyword evidence="5" id="KW-1185">Reference proteome</keyword>
<dbReference type="InterPro" id="IPR035919">
    <property type="entry name" value="EAL_sf"/>
</dbReference>
<dbReference type="AlphaFoldDB" id="U4KKH4"/>
<name>U4KKH4_ALTPJ</name>
<dbReference type="KEGG" id="apal:BN85405350"/>
<dbReference type="PROSITE" id="PS50883">
    <property type="entry name" value="EAL"/>
    <property type="match status" value="1"/>
</dbReference>
<evidence type="ECO:0000313" key="5">
    <source>
        <dbReference type="Proteomes" id="UP000032740"/>
    </source>
</evidence>
<dbReference type="OrthoDB" id="384273at2"/>
<sequence>MNEKQKKRYLIISLSVLTFLAIIIVFYFFYTKQVAHNKSEELALKNQSQMTELIKKNFDSMETQFKNNKLPEDSVISLTDDKINSNALNFEKYAIYPLNEILKSDDTTYYLFIKDQEKLAYVSLDIYIKPLLKDEHHEYIFLNDKGLIFYSSVDSYHGNISNYLNNNDFNWYDKETSKTAIKQINMKEKQFLFSYENILEDFRVAQLVDKAYYDVYFFQFTYQLIVIVVIFLILLAGIYYMIHKNKYYQNKIHLENLKKELNADTTCMLVLDKNADIIEVSKQYKKEFEKYKNLLEIKEIDISSLDELKQNYFFTANINGETYRFTVFCHMQNQYLIIGESIEKIAKTTQHYKELVYLDPHTKAPNLLALKEYSLNTNLSQIKALAILDVKNFRKIKQLYGNALAYVLVENILNKIKENFEGYNTQVFHTKADSFVISFESSVLTNTKIEHEIKSIISYYHKPQKIAGYYLKIDLKAAIMFNDNNIYLMDKEKIFELLNLTLTKAKKSNIYDYFIYDEALSHNLTQEEMMRKDLEKAVQNDEFIIYLQPQYELKKNKVTAYEALLRWNHEKYLSVSPSKYIQIAEENTLIHEVGQLVIDKTFQLLSNNKEISISLNVSPKQLLEPGFISELKDKAENYKIDPKQVSIEITETILVESFELVIEKLKLIKELGFQIHLDDFGTGYSSLKYVKDLPIDALKIDKQFIKEIENDEKARMIVETIINLGHHLNLKIIAEGVETVKQAAILNYLKCDYLQGYLIDKPKSAEIVIDTKYPKLDLTEMK</sequence>
<evidence type="ECO:0000313" key="4">
    <source>
        <dbReference type="EMBL" id="CCV64112.1"/>
    </source>
</evidence>
<dbReference type="HOGENOM" id="CLU_019082_0_0_14"/>
<dbReference type="InterPro" id="IPR000160">
    <property type="entry name" value="GGDEF_dom"/>
</dbReference>
<keyword evidence="1" id="KW-1133">Transmembrane helix</keyword>
<dbReference type="InterPro" id="IPR029787">
    <property type="entry name" value="Nucleotide_cyclase"/>
</dbReference>
<dbReference type="Proteomes" id="UP000032740">
    <property type="component" value="Chromosome"/>
</dbReference>
<keyword evidence="1" id="KW-0472">Membrane</keyword>
<reference evidence="4 5" key="1">
    <citation type="journal article" date="2013" name="J. Mol. Microbiol. Biotechnol.">
        <title>Analysis of the Complete Genomes of Acholeplasma brassicae , A. palmae and A. laidlawii and Their Comparison to the Obligate Parasites from ' Candidatus Phytoplasma'.</title>
        <authorList>
            <person name="Kube M."/>
            <person name="Siewert C."/>
            <person name="Migdoll A.M."/>
            <person name="Duduk B."/>
            <person name="Holz S."/>
            <person name="Rabus R."/>
            <person name="Seemuller E."/>
            <person name="Mitrovic J."/>
            <person name="Muller I."/>
            <person name="Buttner C."/>
            <person name="Reinhardt R."/>
        </authorList>
    </citation>
    <scope>NUCLEOTIDE SEQUENCE [LARGE SCALE GENOMIC DNA]</scope>
    <source>
        <strain evidence="4 5">J233</strain>
    </source>
</reference>
<protein>
    <submittedName>
        <fullName evidence="4">Diguanylate cyclase/phosphodiesterase</fullName>
    </submittedName>
</protein>
<gene>
    <name evidence="4" type="ORF">BN85405350</name>
</gene>
<keyword evidence="1" id="KW-0812">Transmembrane</keyword>
<dbReference type="GO" id="GO:0071111">
    <property type="term" value="F:cyclic-guanylate-specific phosphodiesterase activity"/>
    <property type="evidence" value="ECO:0007669"/>
    <property type="project" value="InterPro"/>
</dbReference>
<dbReference type="SUPFAM" id="SSF141868">
    <property type="entry name" value="EAL domain-like"/>
    <property type="match status" value="1"/>
</dbReference>
<evidence type="ECO:0000259" key="3">
    <source>
        <dbReference type="PROSITE" id="PS50887"/>
    </source>
</evidence>
<feature type="domain" description="GGDEF" evidence="3">
    <location>
        <begin position="381"/>
        <end position="518"/>
    </location>
</feature>
<dbReference type="Gene3D" id="3.30.70.270">
    <property type="match status" value="1"/>
</dbReference>
<dbReference type="RefSeq" id="WP_026657581.1">
    <property type="nucleotide sequence ID" value="NC_022538.1"/>
</dbReference>
<feature type="domain" description="EAL" evidence="2">
    <location>
        <begin position="527"/>
        <end position="776"/>
    </location>
</feature>
<dbReference type="InterPro" id="IPR001633">
    <property type="entry name" value="EAL_dom"/>
</dbReference>
<dbReference type="CDD" id="cd01948">
    <property type="entry name" value="EAL"/>
    <property type="match status" value="1"/>
</dbReference>
<feature type="transmembrane region" description="Helical" evidence="1">
    <location>
        <begin position="220"/>
        <end position="242"/>
    </location>
</feature>
<evidence type="ECO:0000259" key="2">
    <source>
        <dbReference type="PROSITE" id="PS50883"/>
    </source>
</evidence>
<dbReference type="PROSITE" id="PS50887">
    <property type="entry name" value="GGDEF"/>
    <property type="match status" value="1"/>
</dbReference>
<dbReference type="InterPro" id="IPR050706">
    <property type="entry name" value="Cyclic-di-GMP_PDE-like"/>
</dbReference>
<dbReference type="PANTHER" id="PTHR33121:SF70">
    <property type="entry name" value="SIGNALING PROTEIN YKOW"/>
    <property type="match status" value="1"/>
</dbReference>
<feature type="transmembrane region" description="Helical" evidence="1">
    <location>
        <begin position="9"/>
        <end position="30"/>
    </location>
</feature>
<dbReference type="SUPFAM" id="SSF55073">
    <property type="entry name" value="Nucleotide cyclase"/>
    <property type="match status" value="1"/>
</dbReference>
<dbReference type="Pfam" id="PF00563">
    <property type="entry name" value="EAL"/>
    <property type="match status" value="1"/>
</dbReference>
<evidence type="ECO:0000256" key="1">
    <source>
        <dbReference type="SAM" id="Phobius"/>
    </source>
</evidence>
<dbReference type="Gene3D" id="3.20.20.450">
    <property type="entry name" value="EAL domain"/>
    <property type="match status" value="1"/>
</dbReference>
<dbReference type="PANTHER" id="PTHR33121">
    <property type="entry name" value="CYCLIC DI-GMP PHOSPHODIESTERASE PDEF"/>
    <property type="match status" value="1"/>
</dbReference>
<dbReference type="STRING" id="1318466.BN85405350"/>
<dbReference type="SMART" id="SM00052">
    <property type="entry name" value="EAL"/>
    <property type="match status" value="1"/>
</dbReference>
<accession>U4KKH4</accession>